<dbReference type="PANTHER" id="PTHR45662:SF2">
    <property type="entry name" value="PHOSPHATIDYLINOSITOL-3-PHOSPHATASE SAC1"/>
    <property type="match status" value="1"/>
</dbReference>
<dbReference type="AlphaFoldDB" id="A0AAW0GM74"/>
<dbReference type="EMBL" id="JASBNA010000002">
    <property type="protein sequence ID" value="KAK7694320.1"/>
    <property type="molecule type" value="Genomic_DNA"/>
</dbReference>
<evidence type="ECO:0000313" key="2">
    <source>
        <dbReference type="EMBL" id="KAK7694320.1"/>
    </source>
</evidence>
<comment type="caution">
    <text evidence="2">The sequence shown here is derived from an EMBL/GenBank/DDBJ whole genome shotgun (WGS) entry which is preliminary data.</text>
</comment>
<proteinExistence type="predicted"/>
<dbReference type="PROSITE" id="PS50275">
    <property type="entry name" value="SAC"/>
    <property type="match status" value="1"/>
</dbReference>
<name>A0AAW0GM74_9APHY</name>
<protein>
    <recommendedName>
        <fullName evidence="1">SAC domain-containing protein</fullName>
    </recommendedName>
</protein>
<dbReference type="Pfam" id="PF02383">
    <property type="entry name" value="Syja_N"/>
    <property type="match status" value="1"/>
</dbReference>
<feature type="domain" description="SAC" evidence="1">
    <location>
        <begin position="124"/>
        <end position="344"/>
    </location>
</feature>
<accession>A0AAW0GM74</accession>
<evidence type="ECO:0000259" key="1">
    <source>
        <dbReference type="PROSITE" id="PS50275"/>
    </source>
</evidence>
<dbReference type="Proteomes" id="UP001385951">
    <property type="component" value="Unassembled WGS sequence"/>
</dbReference>
<evidence type="ECO:0000313" key="3">
    <source>
        <dbReference type="Proteomes" id="UP001385951"/>
    </source>
</evidence>
<reference evidence="2 3" key="1">
    <citation type="submission" date="2022-09" db="EMBL/GenBank/DDBJ databases">
        <authorList>
            <person name="Palmer J.M."/>
        </authorList>
    </citation>
    <scope>NUCLEOTIDE SEQUENCE [LARGE SCALE GENOMIC DNA]</scope>
    <source>
        <strain evidence="2 3">DSM 7382</strain>
    </source>
</reference>
<dbReference type="GO" id="GO:0046856">
    <property type="term" value="P:phosphatidylinositol dephosphorylation"/>
    <property type="evidence" value="ECO:0007669"/>
    <property type="project" value="TreeGrafter"/>
</dbReference>
<organism evidence="2 3">
    <name type="scientific">Cerrena zonata</name>
    <dbReference type="NCBI Taxonomy" id="2478898"/>
    <lineage>
        <taxon>Eukaryota</taxon>
        <taxon>Fungi</taxon>
        <taxon>Dikarya</taxon>
        <taxon>Basidiomycota</taxon>
        <taxon>Agaricomycotina</taxon>
        <taxon>Agaricomycetes</taxon>
        <taxon>Polyporales</taxon>
        <taxon>Cerrenaceae</taxon>
        <taxon>Cerrena</taxon>
    </lineage>
</organism>
<gene>
    <name evidence="2" type="ORF">QCA50_001502</name>
</gene>
<dbReference type="GO" id="GO:0043812">
    <property type="term" value="F:phosphatidylinositol-4-phosphate phosphatase activity"/>
    <property type="evidence" value="ECO:0007669"/>
    <property type="project" value="TreeGrafter"/>
</dbReference>
<dbReference type="GO" id="GO:0005783">
    <property type="term" value="C:endoplasmic reticulum"/>
    <property type="evidence" value="ECO:0007669"/>
    <property type="project" value="TreeGrafter"/>
</dbReference>
<sequence length="360" mass="40791">MKGLHQRLNLYIDGNETYIFVPVEPIGARSLVVYRNSGGIVLKPPNAPLPPTAERSGKTVYGIIGMVSLVASEYIILLTGREVKGQLMGHNIYRATEFDIIPLNPDVSITNPPNVVEAHLLALVRSHLYGGNFLFSYGWDITRRLQAQWATHKQDEGKAMWEVADDRFFWNKYLQGRFIDVTLSKPDQNISPYILPLTFGTFDIRPTRINGQNLKLGLISRRCRYRAGTRYFRRGIDHDGNVANFNETEQILLVESPKADSSSEESGVQLSFVQIRGSVPVFWAEVNTLRYKPDVVVMGLQDSLDATKKHFDQQTAQYGEQSLVNLVNHKGHEQPVKEAYERHVTEVRLVFDVLLHLVEG</sequence>
<keyword evidence="3" id="KW-1185">Reference proteome</keyword>
<dbReference type="InterPro" id="IPR002013">
    <property type="entry name" value="SAC_dom"/>
</dbReference>
<dbReference type="PANTHER" id="PTHR45662">
    <property type="entry name" value="PHOSPHATIDYLINOSITIDE PHOSPHATASE SAC1"/>
    <property type="match status" value="1"/>
</dbReference>